<dbReference type="Gene3D" id="3.30.930.10">
    <property type="entry name" value="Bira Bifunctional Protein, Domain 2"/>
    <property type="match status" value="1"/>
</dbReference>
<sequence length="243" mass="27311">MEIIKLNATSSTNVYLKDLMLSSSVNDFTVVTAKKQTFGRGQMGTSWNSEDGKNLTFSVLKKFDNFPIVNQFLLSICVSLSIYETLHKLKVPNLTIKWPNDILSGTSKICGILIENSLSGSKIQTSIIGIGLNVNQIVFNNLLNVSSLKLLLGKSINLEELLQLILKDLKEHLFSFLNKDIQGLRSVYESKMFRRNKPSTFEDNNGNIIMGFIRGISPQGKLLVELEDSILKEYGLKELKLKY</sequence>
<evidence type="ECO:0000259" key="2">
    <source>
        <dbReference type="PROSITE" id="PS51733"/>
    </source>
</evidence>
<evidence type="ECO:0000313" key="3">
    <source>
        <dbReference type="EMBL" id="RKR06994.1"/>
    </source>
</evidence>
<dbReference type="InterPro" id="IPR045864">
    <property type="entry name" value="aa-tRNA-synth_II/BPL/LPL"/>
</dbReference>
<dbReference type="InterPro" id="IPR004143">
    <property type="entry name" value="BPL_LPL_catalytic"/>
</dbReference>
<gene>
    <name evidence="3" type="ORF">CLV91_3224</name>
</gene>
<organism evidence="3 4">
    <name type="scientific">Maribacter vaceletii</name>
    <dbReference type="NCBI Taxonomy" id="1206816"/>
    <lineage>
        <taxon>Bacteria</taxon>
        <taxon>Pseudomonadati</taxon>
        <taxon>Bacteroidota</taxon>
        <taxon>Flavobacteriia</taxon>
        <taxon>Flavobacteriales</taxon>
        <taxon>Flavobacteriaceae</taxon>
        <taxon>Maribacter</taxon>
    </lineage>
</organism>
<dbReference type="CDD" id="cd16442">
    <property type="entry name" value="BPL"/>
    <property type="match status" value="1"/>
</dbReference>
<proteinExistence type="predicted"/>
<reference evidence="3 4" key="1">
    <citation type="submission" date="2018-10" db="EMBL/GenBank/DDBJ databases">
        <title>Genomic Encyclopedia of Archaeal and Bacterial Type Strains, Phase II (KMG-II): from individual species to whole genera.</title>
        <authorList>
            <person name="Goeker M."/>
        </authorList>
    </citation>
    <scope>NUCLEOTIDE SEQUENCE [LARGE SCALE GENOMIC DNA]</scope>
    <source>
        <strain evidence="3 4">DSM 25230</strain>
    </source>
</reference>
<keyword evidence="1 3" id="KW-0436">Ligase</keyword>
<feature type="domain" description="BPL/LPL catalytic" evidence="2">
    <location>
        <begin position="1"/>
        <end position="177"/>
    </location>
</feature>
<dbReference type="AlphaFoldDB" id="A0A495DSI0"/>
<evidence type="ECO:0000256" key="1">
    <source>
        <dbReference type="ARBA" id="ARBA00022598"/>
    </source>
</evidence>
<dbReference type="PROSITE" id="PS51733">
    <property type="entry name" value="BPL_LPL_CATALYTIC"/>
    <property type="match status" value="1"/>
</dbReference>
<keyword evidence="4" id="KW-1185">Reference proteome</keyword>
<evidence type="ECO:0000313" key="4">
    <source>
        <dbReference type="Proteomes" id="UP000269412"/>
    </source>
</evidence>
<protein>
    <submittedName>
        <fullName evidence="3">BirA family biotin operon repressor/biotin-[acetyl-CoA-carboxylase] ligase</fullName>
    </submittedName>
</protein>
<accession>A0A495DSI0</accession>
<dbReference type="RefSeq" id="WP_121069214.1">
    <property type="nucleotide sequence ID" value="NZ_RBIQ01000013.1"/>
</dbReference>
<comment type="caution">
    <text evidence="3">The sequence shown here is derived from an EMBL/GenBank/DDBJ whole genome shotgun (WGS) entry which is preliminary data.</text>
</comment>
<dbReference type="GO" id="GO:0004077">
    <property type="term" value="F:biotin--[biotin carboxyl-carrier protein] ligase activity"/>
    <property type="evidence" value="ECO:0007669"/>
    <property type="project" value="InterPro"/>
</dbReference>
<dbReference type="PANTHER" id="PTHR12835:SF5">
    <property type="entry name" value="BIOTIN--PROTEIN LIGASE"/>
    <property type="match status" value="1"/>
</dbReference>
<dbReference type="NCBIfam" id="TIGR00121">
    <property type="entry name" value="birA_ligase"/>
    <property type="match status" value="1"/>
</dbReference>
<dbReference type="InterPro" id="IPR004408">
    <property type="entry name" value="Biotin_CoA_COase_ligase"/>
</dbReference>
<dbReference type="EMBL" id="RBIQ01000013">
    <property type="protein sequence ID" value="RKR06994.1"/>
    <property type="molecule type" value="Genomic_DNA"/>
</dbReference>
<dbReference type="Pfam" id="PF03099">
    <property type="entry name" value="BPL_LplA_LipB"/>
    <property type="match status" value="1"/>
</dbReference>
<dbReference type="Proteomes" id="UP000269412">
    <property type="component" value="Unassembled WGS sequence"/>
</dbReference>
<dbReference type="SUPFAM" id="SSF55681">
    <property type="entry name" value="Class II aaRS and biotin synthetases"/>
    <property type="match status" value="1"/>
</dbReference>
<dbReference type="GO" id="GO:0005737">
    <property type="term" value="C:cytoplasm"/>
    <property type="evidence" value="ECO:0007669"/>
    <property type="project" value="TreeGrafter"/>
</dbReference>
<name>A0A495DSI0_9FLAO</name>
<dbReference type="OrthoDB" id="9807064at2"/>
<dbReference type="PANTHER" id="PTHR12835">
    <property type="entry name" value="BIOTIN PROTEIN LIGASE"/>
    <property type="match status" value="1"/>
</dbReference>